<comment type="function">
    <text evidence="4">A flexible structure which links the flagellar filament to the drive apparatus in the basal body.</text>
</comment>
<evidence type="ECO:0000313" key="8">
    <source>
        <dbReference type="EMBL" id="MCY6370384.1"/>
    </source>
</evidence>
<evidence type="ECO:0000313" key="9">
    <source>
        <dbReference type="Proteomes" id="UP001079657"/>
    </source>
</evidence>
<keyword evidence="3 4" id="KW-0975">Bacterial flagellum</keyword>
<keyword evidence="8" id="KW-0969">Cilium</keyword>
<evidence type="ECO:0000256" key="2">
    <source>
        <dbReference type="ARBA" id="ARBA00009677"/>
    </source>
</evidence>
<keyword evidence="8" id="KW-0966">Cell projection</keyword>
<dbReference type="PANTHER" id="PTHR30435">
    <property type="entry name" value="FLAGELLAR PROTEIN"/>
    <property type="match status" value="1"/>
</dbReference>
<reference evidence="8" key="1">
    <citation type="submission" date="2022-12" db="EMBL/GenBank/DDBJ databases">
        <authorList>
            <person name="Wang J."/>
        </authorList>
    </citation>
    <scope>NUCLEOTIDE SEQUENCE</scope>
    <source>
        <strain evidence="8">HY-42-06</strain>
    </source>
</reference>
<dbReference type="InterPro" id="IPR037925">
    <property type="entry name" value="FlgE/F/G-like"/>
</dbReference>
<dbReference type="PANTHER" id="PTHR30435:SF1">
    <property type="entry name" value="FLAGELLAR HOOK PROTEIN FLGE"/>
    <property type="match status" value="1"/>
</dbReference>
<dbReference type="RefSeq" id="WP_268049127.1">
    <property type="nucleotide sequence ID" value="NZ_JAPQES010000002.1"/>
</dbReference>
<dbReference type="InterPro" id="IPR010930">
    <property type="entry name" value="Flg_bb/hook_C_dom"/>
</dbReference>
<evidence type="ECO:0000256" key="4">
    <source>
        <dbReference type="RuleBase" id="RU362116"/>
    </source>
</evidence>
<evidence type="ECO:0000256" key="1">
    <source>
        <dbReference type="ARBA" id="ARBA00004117"/>
    </source>
</evidence>
<accession>A0ABT4CMW0</accession>
<evidence type="ECO:0000259" key="5">
    <source>
        <dbReference type="Pfam" id="PF00460"/>
    </source>
</evidence>
<protein>
    <recommendedName>
        <fullName evidence="4">Flagellar hook protein FlgE</fullName>
    </recommendedName>
</protein>
<dbReference type="Proteomes" id="UP001079657">
    <property type="component" value="Unassembled WGS sequence"/>
</dbReference>
<dbReference type="Pfam" id="PF22692">
    <property type="entry name" value="LlgE_F_G_D1"/>
    <property type="match status" value="1"/>
</dbReference>
<comment type="caution">
    <text evidence="8">The sequence shown here is derived from an EMBL/GenBank/DDBJ whole genome shotgun (WGS) entry which is preliminary data.</text>
</comment>
<dbReference type="Pfam" id="PF00460">
    <property type="entry name" value="Flg_bb_rod"/>
    <property type="match status" value="1"/>
</dbReference>
<sequence>MLRSMYSGISGMRVNQTKLDVAGNNIANVGTTGFKSSRVRFQDMLSQNVSEALGPGRNTGGVNPRQVGLGVQVAGIDTVVSQGMMQPTSRNLDVAVDGTGYFMVAKGALDFSNDGSIEISNHTIGDNPNGMKIQYTRDGAFTLDNQGNLLTSDGFRVLGYSVSYEEGSIESIQAERTSDREPGEMNFVNADGIYKDRNDYITTGSRSARIIGTTDLKSGANIDGQTLELLVDGESKTITFSGTDPISLDSIIKQINDGAGKSIASSEDGKLILKSDKSILVKQNADLGFAKNEFDLGGLKVDSSSAININAGDTATKVLNATVDIQLDNGDKRAAAVDSAGNIIAIYEYNDPADLTKGVKWSTGKIVDKDGKIYGGDGTLDNTTTVDPKAAKGKLKAIDIEVKTPRLKQLRIPDKVLKKVAKEDGTGFEYRELRIRSFSIEKNGVIKGVLDDGSVSALGQIAMASFKNPAGLKKLGKNLYEATANSGEVAVRSGVGVDKADDNSEGYGDMLQGMLEMSNVDLAEQFTDMIVTQRAFQASGKMISTGDEILQDIINLKR</sequence>
<dbReference type="SUPFAM" id="SSF117143">
    <property type="entry name" value="Flagellar hook protein flgE"/>
    <property type="match status" value="1"/>
</dbReference>
<dbReference type="NCBIfam" id="TIGR03506">
    <property type="entry name" value="FlgEFG_subfam"/>
    <property type="match status" value="1"/>
</dbReference>
<dbReference type="InterPro" id="IPR053967">
    <property type="entry name" value="LlgE_F_G-like_D1"/>
</dbReference>
<dbReference type="Pfam" id="PF06429">
    <property type="entry name" value="Flg_bbr_C"/>
    <property type="match status" value="1"/>
</dbReference>
<evidence type="ECO:0000259" key="7">
    <source>
        <dbReference type="Pfam" id="PF22692"/>
    </source>
</evidence>
<feature type="domain" description="Flagellar basal-body/hook protein C-terminal" evidence="6">
    <location>
        <begin position="512"/>
        <end position="556"/>
    </location>
</feature>
<comment type="subcellular location">
    <subcellularLocation>
        <location evidence="1 4">Bacterial flagellum basal body</location>
    </subcellularLocation>
</comment>
<name>A0ABT4CMW0_9CLOT</name>
<dbReference type="InterPro" id="IPR001444">
    <property type="entry name" value="Flag_bb_rod_N"/>
</dbReference>
<evidence type="ECO:0000256" key="3">
    <source>
        <dbReference type="ARBA" id="ARBA00023143"/>
    </source>
</evidence>
<evidence type="ECO:0000259" key="6">
    <source>
        <dbReference type="Pfam" id="PF06429"/>
    </source>
</evidence>
<proteinExistence type="inferred from homology"/>
<dbReference type="InterPro" id="IPR020013">
    <property type="entry name" value="Flagellar_FlgE/F/G"/>
</dbReference>
<keyword evidence="9" id="KW-1185">Reference proteome</keyword>
<feature type="domain" description="Flagellar hook protein FlgE/F/G-like D1" evidence="7">
    <location>
        <begin position="128"/>
        <end position="159"/>
    </location>
</feature>
<feature type="domain" description="Flagellar basal body rod protein N-terminal" evidence="5">
    <location>
        <begin position="5"/>
        <end position="35"/>
    </location>
</feature>
<dbReference type="EMBL" id="JAPQES010000002">
    <property type="protein sequence ID" value="MCY6370384.1"/>
    <property type="molecule type" value="Genomic_DNA"/>
</dbReference>
<organism evidence="8 9">
    <name type="scientific">Clostridium ganghwense</name>
    <dbReference type="NCBI Taxonomy" id="312089"/>
    <lineage>
        <taxon>Bacteria</taxon>
        <taxon>Bacillati</taxon>
        <taxon>Bacillota</taxon>
        <taxon>Clostridia</taxon>
        <taxon>Eubacteriales</taxon>
        <taxon>Clostridiaceae</taxon>
        <taxon>Clostridium</taxon>
    </lineage>
</organism>
<comment type="similarity">
    <text evidence="2 4">Belongs to the flagella basal body rod proteins family.</text>
</comment>
<keyword evidence="8" id="KW-0282">Flagellum</keyword>
<gene>
    <name evidence="8" type="ORF">OXH55_07025</name>
</gene>